<accession>A0A067RJ67</accession>
<feature type="region of interest" description="Disordered" evidence="1">
    <location>
        <begin position="1"/>
        <end position="96"/>
    </location>
</feature>
<name>A0A067RJ67_ZOONE</name>
<organism evidence="2 3">
    <name type="scientific">Zootermopsis nevadensis</name>
    <name type="common">Dampwood termite</name>
    <dbReference type="NCBI Taxonomy" id="136037"/>
    <lineage>
        <taxon>Eukaryota</taxon>
        <taxon>Metazoa</taxon>
        <taxon>Ecdysozoa</taxon>
        <taxon>Arthropoda</taxon>
        <taxon>Hexapoda</taxon>
        <taxon>Insecta</taxon>
        <taxon>Pterygota</taxon>
        <taxon>Neoptera</taxon>
        <taxon>Polyneoptera</taxon>
        <taxon>Dictyoptera</taxon>
        <taxon>Blattodea</taxon>
        <taxon>Blattoidea</taxon>
        <taxon>Termitoidae</taxon>
        <taxon>Termopsidae</taxon>
        <taxon>Zootermopsis</taxon>
    </lineage>
</organism>
<reference evidence="2 3" key="1">
    <citation type="journal article" date="2014" name="Nat. Commun.">
        <title>Molecular traces of alternative social organization in a termite genome.</title>
        <authorList>
            <person name="Terrapon N."/>
            <person name="Li C."/>
            <person name="Robertson H.M."/>
            <person name="Ji L."/>
            <person name="Meng X."/>
            <person name="Booth W."/>
            <person name="Chen Z."/>
            <person name="Childers C.P."/>
            <person name="Glastad K.M."/>
            <person name="Gokhale K."/>
            <person name="Gowin J."/>
            <person name="Gronenberg W."/>
            <person name="Hermansen R.A."/>
            <person name="Hu H."/>
            <person name="Hunt B.G."/>
            <person name="Huylmans A.K."/>
            <person name="Khalil S.M."/>
            <person name="Mitchell R.D."/>
            <person name="Munoz-Torres M.C."/>
            <person name="Mustard J.A."/>
            <person name="Pan H."/>
            <person name="Reese J.T."/>
            <person name="Scharf M.E."/>
            <person name="Sun F."/>
            <person name="Vogel H."/>
            <person name="Xiao J."/>
            <person name="Yang W."/>
            <person name="Yang Z."/>
            <person name="Yang Z."/>
            <person name="Zhou J."/>
            <person name="Zhu J."/>
            <person name="Brent C.S."/>
            <person name="Elsik C.G."/>
            <person name="Goodisman M.A."/>
            <person name="Liberles D.A."/>
            <person name="Roe R.M."/>
            <person name="Vargo E.L."/>
            <person name="Vilcinskas A."/>
            <person name="Wang J."/>
            <person name="Bornberg-Bauer E."/>
            <person name="Korb J."/>
            <person name="Zhang G."/>
            <person name="Liebig J."/>
        </authorList>
    </citation>
    <scope>NUCLEOTIDE SEQUENCE [LARGE SCALE GENOMIC DNA]</scope>
    <source>
        <tissue evidence="2">Whole organism</tissue>
    </source>
</reference>
<feature type="compositionally biased region" description="Low complexity" evidence="1">
    <location>
        <begin position="62"/>
        <end position="75"/>
    </location>
</feature>
<dbReference type="Proteomes" id="UP000027135">
    <property type="component" value="Unassembled WGS sequence"/>
</dbReference>
<sequence>MNVFGGKGPSAKYGAPDSRRSGFGGQRSSGKEPSGTYDATSSGGSGFSGPYEGKRFGGRPLSADGAPSSSSGDPSNIYLPTAGGVGKPSELSGGFDTQVQEYPLALMKFQD</sequence>
<evidence type="ECO:0000313" key="3">
    <source>
        <dbReference type="Proteomes" id="UP000027135"/>
    </source>
</evidence>
<protein>
    <submittedName>
        <fullName evidence="2">Uncharacterized protein</fullName>
    </submittedName>
</protein>
<evidence type="ECO:0000313" key="2">
    <source>
        <dbReference type="EMBL" id="KDR23862.1"/>
    </source>
</evidence>
<evidence type="ECO:0000256" key="1">
    <source>
        <dbReference type="SAM" id="MobiDB-lite"/>
    </source>
</evidence>
<proteinExistence type="predicted"/>
<gene>
    <name evidence="2" type="ORF">L798_12919</name>
</gene>
<dbReference type="EMBL" id="KK852441">
    <property type="protein sequence ID" value="KDR23862.1"/>
    <property type="molecule type" value="Genomic_DNA"/>
</dbReference>
<dbReference type="InParanoid" id="A0A067RJ67"/>
<dbReference type="AlphaFoldDB" id="A0A067RJ67"/>
<keyword evidence="3" id="KW-1185">Reference proteome</keyword>